<dbReference type="AlphaFoldDB" id="A0A3B1C952"/>
<name>A0A3B1C952_9ZZZZ</name>
<dbReference type="GO" id="GO:0008817">
    <property type="term" value="F:corrinoid adenosyltransferase activity"/>
    <property type="evidence" value="ECO:0007669"/>
    <property type="project" value="UniProtKB-EC"/>
</dbReference>
<keyword evidence="1" id="KW-0808">Transferase</keyword>
<dbReference type="InterPro" id="IPR027417">
    <property type="entry name" value="P-loop_NTPase"/>
</dbReference>
<reference evidence="1" key="1">
    <citation type="submission" date="2018-06" db="EMBL/GenBank/DDBJ databases">
        <authorList>
            <person name="Zhirakovskaya E."/>
        </authorList>
    </citation>
    <scope>NUCLEOTIDE SEQUENCE</scope>
</reference>
<dbReference type="GO" id="GO:0005524">
    <property type="term" value="F:ATP binding"/>
    <property type="evidence" value="ECO:0007669"/>
    <property type="project" value="InterPro"/>
</dbReference>
<dbReference type="EMBL" id="UOGH01000008">
    <property type="protein sequence ID" value="VAX26709.1"/>
    <property type="molecule type" value="Genomic_DNA"/>
</dbReference>
<accession>A0A3B1C952</accession>
<dbReference type="PIRSF" id="PIRSF015617">
    <property type="entry name" value="Adensltrnsf_CobA"/>
    <property type="match status" value="1"/>
</dbReference>
<dbReference type="PANTHER" id="PTHR46638">
    <property type="entry name" value="CORRINOID ADENOSYLTRANSFERASE"/>
    <property type="match status" value="1"/>
</dbReference>
<proteinExistence type="predicted"/>
<dbReference type="SUPFAM" id="SSF52540">
    <property type="entry name" value="P-loop containing nucleoside triphosphate hydrolases"/>
    <property type="match status" value="1"/>
</dbReference>
<dbReference type="PANTHER" id="PTHR46638:SF1">
    <property type="entry name" value="CORRINOID ADENOSYLTRANSFERASE"/>
    <property type="match status" value="1"/>
</dbReference>
<organism evidence="1">
    <name type="scientific">hydrothermal vent metagenome</name>
    <dbReference type="NCBI Taxonomy" id="652676"/>
    <lineage>
        <taxon>unclassified sequences</taxon>
        <taxon>metagenomes</taxon>
        <taxon>ecological metagenomes</taxon>
    </lineage>
</organism>
<dbReference type="EC" id="2.5.1.17" evidence="1"/>
<dbReference type="InterPro" id="IPR003724">
    <property type="entry name" value="CblAdoTrfase_CobA"/>
</dbReference>
<dbReference type="GO" id="GO:0009236">
    <property type="term" value="P:cobalamin biosynthetic process"/>
    <property type="evidence" value="ECO:0007669"/>
    <property type="project" value="InterPro"/>
</dbReference>
<dbReference type="Gene3D" id="3.40.50.300">
    <property type="entry name" value="P-loop containing nucleotide triphosphate hydrolases"/>
    <property type="match status" value="1"/>
</dbReference>
<protein>
    <submittedName>
        <fullName evidence="1">Cob(I)alamin adenosyltransferase</fullName>
        <ecNumber evidence="1">2.5.1.17</ecNumber>
    </submittedName>
</protein>
<gene>
    <name evidence="1" type="ORF">MNBD_NITROSPIRAE02-1583</name>
</gene>
<evidence type="ECO:0000313" key="1">
    <source>
        <dbReference type="EMBL" id="VAX26709.1"/>
    </source>
</evidence>
<sequence length="172" mass="19236">MTKGLIHIYTGEGKGKTTVSVGLAVRAKSRGWRVLFAQFMKPDYTGGELELLKKLAIEIRRFTDIKPPSFYPEINRTELKKLSFEALREIQHIAQDFDLVIIDEFNNLVGAGIISESEAVNFMKSFCESTELVLTGRGATEGMIDIADYVTYMKAVKHPLGKGQAAREGIEY</sequence>
<dbReference type="Pfam" id="PF02572">
    <property type="entry name" value="CobA_CobO_BtuR"/>
    <property type="match status" value="1"/>
</dbReference>